<evidence type="ECO:0000256" key="6">
    <source>
        <dbReference type="SAM" id="MobiDB-lite"/>
    </source>
</evidence>
<organism evidence="9">
    <name type="scientific">Acididesulfobacillus acetoxydans</name>
    <dbReference type="NCBI Taxonomy" id="1561005"/>
    <lineage>
        <taxon>Bacteria</taxon>
        <taxon>Bacillati</taxon>
        <taxon>Bacillota</taxon>
        <taxon>Clostridia</taxon>
        <taxon>Eubacteriales</taxon>
        <taxon>Peptococcaceae</taxon>
        <taxon>Acididesulfobacillus</taxon>
    </lineage>
</organism>
<reference evidence="10" key="1">
    <citation type="submission" date="2014-11" db="EMBL/GenBank/DDBJ databases">
        <authorList>
            <person name="Hornung B.V."/>
        </authorList>
    </citation>
    <scope>NUCLEOTIDE SEQUENCE</scope>
    <source>
        <strain evidence="10">INE</strain>
    </source>
</reference>
<feature type="domain" description="Tail specific protease" evidence="8">
    <location>
        <begin position="168"/>
        <end position="368"/>
    </location>
</feature>
<dbReference type="SUPFAM" id="SSF52096">
    <property type="entry name" value="ClpP/crotonase"/>
    <property type="match status" value="1"/>
</dbReference>
<evidence type="ECO:0000256" key="3">
    <source>
        <dbReference type="ARBA" id="ARBA00022801"/>
    </source>
</evidence>
<dbReference type="PANTHER" id="PTHR32060">
    <property type="entry name" value="TAIL-SPECIFIC PROTEASE"/>
    <property type="match status" value="1"/>
</dbReference>
<dbReference type="InterPro" id="IPR005151">
    <property type="entry name" value="Tail-specific_protease"/>
</dbReference>
<dbReference type="CDD" id="cd06782">
    <property type="entry name" value="cpPDZ_CPP-like"/>
    <property type="match status" value="1"/>
</dbReference>
<dbReference type="GO" id="GO:0008236">
    <property type="term" value="F:serine-type peptidase activity"/>
    <property type="evidence" value="ECO:0007669"/>
    <property type="project" value="UniProtKB-KW"/>
</dbReference>
<evidence type="ECO:0000256" key="2">
    <source>
        <dbReference type="ARBA" id="ARBA00022670"/>
    </source>
</evidence>
<dbReference type="GO" id="GO:0007165">
    <property type="term" value="P:signal transduction"/>
    <property type="evidence" value="ECO:0007669"/>
    <property type="project" value="TreeGrafter"/>
</dbReference>
<sequence>MADAFGHRVYRKETAGLRMAARTWFLILLVIMLTVSPAVPAAAAESSAADLAQVRALLDQGYVDPVPQDVLNAPTMDTMLGRLGDPYTDYFSPSEYKDFQDSLNNQFSGIGIHMVMTPSGVEVASVIAGSPAEKAGLKPGDIVTRADARPLSGLSSGEAAALLRGPAGTTVQLAVRRGCAILFLPVTRAALSEPEVTGQLLDGHIGYLQVSVFGSAVPQAFAQAASGLQKKGADAWIVDLRENPGGYLAAALALAADFIPGEAVVRVQTRTGGTQTLVASQKGLVRIHGPVILLTDENSASASEVLTAALKDHDAAFVLGEKTFGKGSVQQIYPFADGAALKMTIAHFFSPAGHPINQVGIKPDLSVDPALAKEAAELLLAQPTVNTQKPALSGAGKVGPSMTVGPENDRLSGSGGQGQDRVGANGLGQDRVSTNGLGKDGVSPYGLGKDGASADGLAETGQIFRGGEEARFYTQGRIFTVPLDMARSSKYWQVWRDILTGAPQQAQFMIKGQGGWASVPRAEVREKWPLYFPGSRLAGEVDNPPLARSYTLTFSQPVNAGSPGTSAELLDAAKGTVIPTVVKAQGSETVRVTPLAPLQAGKTYWLIGGTGGGADQAGLSASARQIMQIRTFVPPNPK</sequence>
<evidence type="ECO:0000313" key="11">
    <source>
        <dbReference type="Proteomes" id="UP001071230"/>
    </source>
</evidence>
<feature type="region of interest" description="Disordered" evidence="6">
    <location>
        <begin position="390"/>
        <end position="444"/>
    </location>
</feature>
<dbReference type="Pfam" id="PF03572">
    <property type="entry name" value="Peptidase_S41"/>
    <property type="match status" value="1"/>
</dbReference>
<keyword evidence="2 5" id="KW-0645">Protease</keyword>
<dbReference type="KEGG" id="aacx:DEACI_0225"/>
<dbReference type="EMBL" id="LR746496">
    <property type="protein sequence ID" value="CAA7599599.1"/>
    <property type="molecule type" value="Genomic_DNA"/>
</dbReference>
<gene>
    <name evidence="9" type="ORF">DEACI_0225</name>
    <name evidence="10" type="ORF">DEACI_1653</name>
</gene>
<dbReference type="SMART" id="SM00228">
    <property type="entry name" value="PDZ"/>
    <property type="match status" value="1"/>
</dbReference>
<dbReference type="NCBIfam" id="TIGR00225">
    <property type="entry name" value="prc"/>
    <property type="match status" value="1"/>
</dbReference>
<keyword evidence="3 5" id="KW-0378">Hydrolase</keyword>
<dbReference type="CDD" id="cd07560">
    <property type="entry name" value="Peptidase_S41_CPP"/>
    <property type="match status" value="1"/>
</dbReference>
<comment type="similarity">
    <text evidence="1 5">Belongs to the peptidase S41A family.</text>
</comment>
<dbReference type="InterPro" id="IPR004447">
    <property type="entry name" value="Peptidase_S41A"/>
</dbReference>
<dbReference type="Proteomes" id="UP001071230">
    <property type="component" value="Unassembled WGS sequence"/>
</dbReference>
<proteinExistence type="inferred from homology"/>
<dbReference type="InterPro" id="IPR036034">
    <property type="entry name" value="PDZ_sf"/>
</dbReference>
<dbReference type="InterPro" id="IPR029045">
    <property type="entry name" value="ClpP/crotonase-like_dom_sf"/>
</dbReference>
<dbReference type="GO" id="GO:0030288">
    <property type="term" value="C:outer membrane-bounded periplasmic space"/>
    <property type="evidence" value="ECO:0007669"/>
    <property type="project" value="TreeGrafter"/>
</dbReference>
<dbReference type="Gene3D" id="3.30.750.44">
    <property type="match status" value="1"/>
</dbReference>
<feature type="domain" description="PDZ" evidence="7">
    <location>
        <begin position="108"/>
        <end position="179"/>
    </location>
</feature>
<dbReference type="GO" id="GO:0004175">
    <property type="term" value="F:endopeptidase activity"/>
    <property type="evidence" value="ECO:0007669"/>
    <property type="project" value="TreeGrafter"/>
</dbReference>
<dbReference type="Gene3D" id="3.90.226.10">
    <property type="entry name" value="2-enoyl-CoA Hydratase, Chain A, domain 1"/>
    <property type="match status" value="1"/>
</dbReference>
<evidence type="ECO:0000259" key="7">
    <source>
        <dbReference type="SMART" id="SM00228"/>
    </source>
</evidence>
<protein>
    <submittedName>
        <fullName evidence="9">C-terminal-processing peptidase S41A</fullName>
    </submittedName>
    <submittedName>
        <fullName evidence="10">Carboxyl-terminal-processing protease</fullName>
    </submittedName>
</protein>
<evidence type="ECO:0000256" key="1">
    <source>
        <dbReference type="ARBA" id="ARBA00009179"/>
    </source>
</evidence>
<dbReference type="Proteomes" id="UP000836597">
    <property type="component" value="Chromosome"/>
</dbReference>
<dbReference type="AlphaFoldDB" id="A0A8S0W684"/>
<evidence type="ECO:0000313" key="10">
    <source>
        <dbReference type="EMBL" id="CEJ07195.1"/>
    </source>
</evidence>
<dbReference type="PANTHER" id="PTHR32060:SF30">
    <property type="entry name" value="CARBOXY-TERMINAL PROCESSING PROTEASE CTPA"/>
    <property type="match status" value="1"/>
</dbReference>
<evidence type="ECO:0000313" key="9">
    <source>
        <dbReference type="EMBL" id="CAA7599599.1"/>
    </source>
</evidence>
<dbReference type="SMART" id="SM00245">
    <property type="entry name" value="TSPc"/>
    <property type="match status" value="1"/>
</dbReference>
<accession>A0A8S0W684</accession>
<dbReference type="InterPro" id="IPR001478">
    <property type="entry name" value="PDZ"/>
</dbReference>
<keyword evidence="4 5" id="KW-0720">Serine protease</keyword>
<evidence type="ECO:0000259" key="8">
    <source>
        <dbReference type="SMART" id="SM00245"/>
    </source>
</evidence>
<dbReference type="EMBL" id="CDGJ01000045">
    <property type="protein sequence ID" value="CEJ07195.1"/>
    <property type="molecule type" value="Genomic_DNA"/>
</dbReference>
<evidence type="ECO:0000256" key="4">
    <source>
        <dbReference type="ARBA" id="ARBA00022825"/>
    </source>
</evidence>
<keyword evidence="11" id="KW-1185">Reference proteome</keyword>
<dbReference type="Pfam" id="PF13180">
    <property type="entry name" value="PDZ_2"/>
    <property type="match status" value="1"/>
</dbReference>
<name>A0A8S0W684_9FIRM</name>
<evidence type="ECO:0000256" key="5">
    <source>
        <dbReference type="RuleBase" id="RU004404"/>
    </source>
</evidence>
<dbReference type="GO" id="GO:0006508">
    <property type="term" value="P:proteolysis"/>
    <property type="evidence" value="ECO:0007669"/>
    <property type="project" value="UniProtKB-KW"/>
</dbReference>
<dbReference type="SUPFAM" id="SSF50156">
    <property type="entry name" value="PDZ domain-like"/>
    <property type="match status" value="1"/>
</dbReference>
<dbReference type="Gene3D" id="2.30.42.10">
    <property type="match status" value="1"/>
</dbReference>
<reference evidence="9" key="2">
    <citation type="submission" date="2020-01" db="EMBL/GenBank/DDBJ databases">
        <authorList>
            <person name="Hornung B."/>
        </authorList>
    </citation>
    <scope>NUCLEOTIDE SEQUENCE</scope>
    <source>
        <strain evidence="9">PacBioINE</strain>
    </source>
</reference>